<proteinExistence type="inferred from homology"/>
<gene>
    <name evidence="8" type="primary">mreC</name>
    <name evidence="8" type="ORF">EOJ36_05120</name>
</gene>
<dbReference type="PANTHER" id="PTHR34138">
    <property type="entry name" value="CELL SHAPE-DETERMINING PROTEIN MREC"/>
    <property type="match status" value="1"/>
</dbReference>
<keyword evidence="6" id="KW-0472">Membrane</keyword>
<dbReference type="AlphaFoldDB" id="A0A437PU89"/>
<feature type="coiled-coil region" evidence="5">
    <location>
        <begin position="60"/>
        <end position="87"/>
    </location>
</feature>
<accession>A0A437PU89</accession>
<comment type="similarity">
    <text evidence="1">Belongs to the MreC family.</text>
</comment>
<feature type="domain" description="Rod shape-determining protein MreC beta-barrel core" evidence="7">
    <location>
        <begin position="113"/>
        <end position="261"/>
    </location>
</feature>
<name>A0A437PU89_9BACT</name>
<evidence type="ECO:0000256" key="6">
    <source>
        <dbReference type="SAM" id="Phobius"/>
    </source>
</evidence>
<feature type="transmembrane region" description="Helical" evidence="6">
    <location>
        <begin position="12"/>
        <end position="31"/>
    </location>
</feature>
<dbReference type="EMBL" id="SACY01000002">
    <property type="protein sequence ID" value="RVU25800.1"/>
    <property type="molecule type" value="Genomic_DNA"/>
</dbReference>
<dbReference type="Gene3D" id="2.40.10.350">
    <property type="entry name" value="Rod shape-determining protein MreC, domain 2"/>
    <property type="match status" value="1"/>
</dbReference>
<dbReference type="OrthoDB" id="9811827at2"/>
<evidence type="ECO:0000256" key="5">
    <source>
        <dbReference type="SAM" id="Coils"/>
    </source>
</evidence>
<dbReference type="GO" id="GO:0008360">
    <property type="term" value="P:regulation of cell shape"/>
    <property type="evidence" value="ECO:0007669"/>
    <property type="project" value="UniProtKB-KW"/>
</dbReference>
<dbReference type="InterPro" id="IPR055342">
    <property type="entry name" value="MreC_beta-barrel_core"/>
</dbReference>
<dbReference type="Proteomes" id="UP000282832">
    <property type="component" value="Unassembled WGS sequence"/>
</dbReference>
<evidence type="ECO:0000259" key="7">
    <source>
        <dbReference type="Pfam" id="PF04085"/>
    </source>
</evidence>
<evidence type="ECO:0000313" key="8">
    <source>
        <dbReference type="EMBL" id="RVU25800.1"/>
    </source>
</evidence>
<reference evidence="8 9" key="1">
    <citation type="submission" date="2019-01" db="EMBL/GenBank/DDBJ databases">
        <authorList>
            <person name="Chen W.-M."/>
        </authorList>
    </citation>
    <scope>NUCLEOTIDE SEQUENCE [LARGE SCALE GENOMIC DNA]</scope>
    <source>
        <strain evidence="8 9">FSY-15</strain>
    </source>
</reference>
<evidence type="ECO:0000256" key="1">
    <source>
        <dbReference type="ARBA" id="ARBA00009369"/>
    </source>
</evidence>
<dbReference type="GO" id="GO:0005886">
    <property type="term" value="C:plasma membrane"/>
    <property type="evidence" value="ECO:0007669"/>
    <property type="project" value="TreeGrafter"/>
</dbReference>
<sequence length="279" mass="31553">MYQLLQFLIRQRGFFLFIVLELISIGAVFTYNNYQHAFYFNTSNSFAANLLSQVEKIKTYHNLLEVNEVLSQENARLQNELFQLRNKQNAPSELPYFASQAVLRQYQLSAAKIIVQSTHASQNYLTIDKGFRDGIRPGMAVISSTGIVGKVISCTENLSLVISVLNTINSVSGKIKKNGELGFVKWSGWQPEVVDFMDVSKYKKVSKGDTIVTSDYNSVFPRDIPIGVVAKLGIKDDGNFHDIKVLLFTKFNTLQYVYVVKNTLISQQQKLEEAIPKSE</sequence>
<dbReference type="Gene3D" id="2.40.10.340">
    <property type="entry name" value="Rod shape-determining protein MreC, domain 1"/>
    <property type="match status" value="1"/>
</dbReference>
<dbReference type="InterPro" id="IPR007221">
    <property type="entry name" value="MreC"/>
</dbReference>
<dbReference type="PANTHER" id="PTHR34138:SF1">
    <property type="entry name" value="CELL SHAPE-DETERMINING PROTEIN MREC"/>
    <property type="match status" value="1"/>
</dbReference>
<keyword evidence="6" id="KW-0812">Transmembrane</keyword>
<evidence type="ECO:0000256" key="4">
    <source>
        <dbReference type="ARBA" id="ARBA00032089"/>
    </source>
</evidence>
<protein>
    <recommendedName>
        <fullName evidence="2">Cell shape-determining protein MreC</fullName>
    </recommendedName>
    <alternativeName>
        <fullName evidence="4">Cell shape protein MreC</fullName>
    </alternativeName>
</protein>
<dbReference type="Pfam" id="PF04085">
    <property type="entry name" value="MreC"/>
    <property type="match status" value="1"/>
</dbReference>
<comment type="caution">
    <text evidence="8">The sequence shown here is derived from an EMBL/GenBank/DDBJ whole genome shotgun (WGS) entry which is preliminary data.</text>
</comment>
<keyword evidence="6" id="KW-1133">Transmembrane helix</keyword>
<evidence type="ECO:0000313" key="9">
    <source>
        <dbReference type="Proteomes" id="UP000282832"/>
    </source>
</evidence>
<keyword evidence="3" id="KW-0133">Cell shape</keyword>
<evidence type="ECO:0000256" key="3">
    <source>
        <dbReference type="ARBA" id="ARBA00022960"/>
    </source>
</evidence>
<evidence type="ECO:0000256" key="2">
    <source>
        <dbReference type="ARBA" id="ARBA00013855"/>
    </source>
</evidence>
<organism evidence="8 9">
    <name type="scientific">Sandaracinomonas limnophila</name>
    <dbReference type="NCBI Taxonomy" id="1862386"/>
    <lineage>
        <taxon>Bacteria</taxon>
        <taxon>Pseudomonadati</taxon>
        <taxon>Bacteroidota</taxon>
        <taxon>Cytophagia</taxon>
        <taxon>Cytophagales</taxon>
        <taxon>Flectobacillaceae</taxon>
        <taxon>Sandaracinomonas</taxon>
    </lineage>
</organism>
<keyword evidence="9" id="KW-1185">Reference proteome</keyword>
<keyword evidence="5" id="KW-0175">Coiled coil</keyword>
<dbReference type="NCBIfam" id="NF010532">
    <property type="entry name" value="PRK13922.9-3"/>
    <property type="match status" value="1"/>
</dbReference>
<dbReference type="InterPro" id="IPR042175">
    <property type="entry name" value="Cell/Rod_MreC_2"/>
</dbReference>
<dbReference type="InterPro" id="IPR042177">
    <property type="entry name" value="Cell/Rod_1"/>
</dbReference>
<dbReference type="RefSeq" id="WP_127803017.1">
    <property type="nucleotide sequence ID" value="NZ_SACY01000002.1"/>
</dbReference>